<feature type="transmembrane region" description="Helical" evidence="1">
    <location>
        <begin position="99"/>
        <end position="119"/>
    </location>
</feature>
<dbReference type="RefSeq" id="WP_231121841.1">
    <property type="nucleotide sequence ID" value="NZ_RBWV01000013.1"/>
</dbReference>
<protein>
    <submittedName>
        <fullName evidence="2">Putative membrane protein</fullName>
    </submittedName>
</protein>
<evidence type="ECO:0000313" key="3">
    <source>
        <dbReference type="Proteomes" id="UP000281955"/>
    </source>
</evidence>
<accession>A0A420XNB6</accession>
<reference evidence="2 3" key="1">
    <citation type="submission" date="2018-10" db="EMBL/GenBank/DDBJ databases">
        <title>Genomic Encyclopedia of Archaeal and Bacterial Type Strains, Phase II (KMG-II): from individual species to whole genera.</title>
        <authorList>
            <person name="Goeker M."/>
        </authorList>
    </citation>
    <scope>NUCLEOTIDE SEQUENCE [LARGE SCALE GENOMIC DNA]</scope>
    <source>
        <strain evidence="2 3">RP-AC37</strain>
    </source>
</reference>
<dbReference type="InParanoid" id="A0A420XNB6"/>
<dbReference type="InterPro" id="IPR013901">
    <property type="entry name" value="Anthrone_oxy"/>
</dbReference>
<keyword evidence="1" id="KW-1133">Transmembrane helix</keyword>
<gene>
    <name evidence="2" type="ORF">CLV35_3028</name>
</gene>
<feature type="transmembrane region" description="Helical" evidence="1">
    <location>
        <begin position="67"/>
        <end position="87"/>
    </location>
</feature>
<dbReference type="AlphaFoldDB" id="A0A420XNB6"/>
<keyword evidence="3" id="KW-1185">Reference proteome</keyword>
<dbReference type="EMBL" id="RBWV01000013">
    <property type="protein sequence ID" value="RKS72777.1"/>
    <property type="molecule type" value="Genomic_DNA"/>
</dbReference>
<evidence type="ECO:0000256" key="1">
    <source>
        <dbReference type="SAM" id="Phobius"/>
    </source>
</evidence>
<organism evidence="2 3">
    <name type="scientific">Motilibacter peucedani</name>
    <dbReference type="NCBI Taxonomy" id="598650"/>
    <lineage>
        <taxon>Bacteria</taxon>
        <taxon>Bacillati</taxon>
        <taxon>Actinomycetota</taxon>
        <taxon>Actinomycetes</taxon>
        <taxon>Motilibacterales</taxon>
        <taxon>Motilibacteraceae</taxon>
        <taxon>Motilibacter</taxon>
    </lineage>
</organism>
<comment type="caution">
    <text evidence="2">The sequence shown here is derived from an EMBL/GenBank/DDBJ whole genome shotgun (WGS) entry which is preliminary data.</text>
</comment>
<feature type="transmembrane region" description="Helical" evidence="1">
    <location>
        <begin position="21"/>
        <end position="47"/>
    </location>
</feature>
<keyword evidence="1" id="KW-0812">Transmembrane</keyword>
<evidence type="ECO:0000313" key="2">
    <source>
        <dbReference type="EMBL" id="RKS72777.1"/>
    </source>
</evidence>
<sequence>MTALQMLTTGGTTAAGASRPLVIAAAVGAGLNGGVFFAFSSFVMPALDRLPASQAVAAMQSVNVTAVRAPFMTALFGTALLGGVVAFQAARHRGSAGSTLLLVGGAVYLIGVVGVTIAANVPLNDTLATVDPASAGAAHAWSQFSGPWTGWNTVRTLAGLASAALLTVGATRT</sequence>
<proteinExistence type="predicted"/>
<dbReference type="Proteomes" id="UP000281955">
    <property type="component" value="Unassembled WGS sequence"/>
</dbReference>
<name>A0A420XNB6_9ACTN</name>
<keyword evidence="1" id="KW-0472">Membrane</keyword>
<dbReference type="Pfam" id="PF08592">
    <property type="entry name" value="Anthrone_oxy"/>
    <property type="match status" value="1"/>
</dbReference>